<dbReference type="InParanoid" id="A0A0D0A1H6"/>
<name>A0A0D0A1H6_9AGAM</name>
<proteinExistence type="predicted"/>
<dbReference type="InterPro" id="IPR051681">
    <property type="entry name" value="Ser/Thr_Kinases-Pseudokinases"/>
</dbReference>
<gene>
    <name evidence="2" type="ORF">CY34DRAFT_683397</name>
</gene>
<dbReference type="AlphaFoldDB" id="A0A0D0A1H6"/>
<dbReference type="InterPro" id="IPR011009">
    <property type="entry name" value="Kinase-like_dom_sf"/>
</dbReference>
<evidence type="ECO:0000313" key="3">
    <source>
        <dbReference type="Proteomes" id="UP000054485"/>
    </source>
</evidence>
<dbReference type="PANTHER" id="PTHR44329">
    <property type="entry name" value="SERINE/THREONINE-PROTEIN KINASE TNNI3K-RELATED"/>
    <property type="match status" value="1"/>
</dbReference>
<dbReference type="InterPro" id="IPR008266">
    <property type="entry name" value="Tyr_kinase_AS"/>
</dbReference>
<reference evidence="2 3" key="1">
    <citation type="submission" date="2014-04" db="EMBL/GenBank/DDBJ databases">
        <authorList>
            <consortium name="DOE Joint Genome Institute"/>
            <person name="Kuo A."/>
            <person name="Ruytinx J."/>
            <person name="Rineau F."/>
            <person name="Colpaert J."/>
            <person name="Kohler A."/>
            <person name="Nagy L.G."/>
            <person name="Floudas D."/>
            <person name="Copeland A."/>
            <person name="Barry K.W."/>
            <person name="Cichocki N."/>
            <person name="Veneault-Fourrey C."/>
            <person name="LaButti K."/>
            <person name="Lindquist E.A."/>
            <person name="Lipzen A."/>
            <person name="Lundell T."/>
            <person name="Morin E."/>
            <person name="Murat C."/>
            <person name="Sun H."/>
            <person name="Tunlid A."/>
            <person name="Henrissat B."/>
            <person name="Grigoriev I.V."/>
            <person name="Hibbett D.S."/>
            <person name="Martin F."/>
            <person name="Nordberg H.P."/>
            <person name="Cantor M.N."/>
            <person name="Hua S.X."/>
        </authorList>
    </citation>
    <scope>NUCLEOTIDE SEQUENCE [LARGE SCALE GENOMIC DNA]</scope>
    <source>
        <strain evidence="2 3">UH-Slu-Lm8-n1</strain>
    </source>
</reference>
<dbReference type="Gene3D" id="1.10.510.10">
    <property type="entry name" value="Transferase(Phosphotransferase) domain 1"/>
    <property type="match status" value="1"/>
</dbReference>
<dbReference type="GO" id="GO:0004674">
    <property type="term" value="F:protein serine/threonine kinase activity"/>
    <property type="evidence" value="ECO:0007669"/>
    <property type="project" value="TreeGrafter"/>
</dbReference>
<evidence type="ECO:0000313" key="2">
    <source>
        <dbReference type="EMBL" id="KIK43815.1"/>
    </source>
</evidence>
<dbReference type="Pfam" id="PF07714">
    <property type="entry name" value="PK_Tyr_Ser-Thr"/>
    <property type="match status" value="1"/>
</dbReference>
<dbReference type="InterPro" id="IPR000719">
    <property type="entry name" value="Prot_kinase_dom"/>
</dbReference>
<dbReference type="InterPro" id="IPR001245">
    <property type="entry name" value="Ser-Thr/Tyr_kinase_cat_dom"/>
</dbReference>
<dbReference type="SUPFAM" id="SSF56112">
    <property type="entry name" value="Protein kinase-like (PK-like)"/>
    <property type="match status" value="1"/>
</dbReference>
<dbReference type="PANTHER" id="PTHR44329:SF214">
    <property type="entry name" value="PROTEIN KINASE DOMAIN-CONTAINING PROTEIN"/>
    <property type="match status" value="1"/>
</dbReference>
<accession>A0A0D0A1H6</accession>
<dbReference type="STRING" id="930992.A0A0D0A1H6"/>
<dbReference type="PROSITE" id="PS50011">
    <property type="entry name" value="PROTEIN_KINASE_DOM"/>
    <property type="match status" value="1"/>
</dbReference>
<feature type="domain" description="Protein kinase" evidence="1">
    <location>
        <begin position="1"/>
        <end position="259"/>
    </location>
</feature>
<keyword evidence="3" id="KW-1185">Reference proteome</keyword>
<evidence type="ECO:0000259" key="1">
    <source>
        <dbReference type="PROSITE" id="PS50011"/>
    </source>
</evidence>
<sequence length="267" mass="30535">MGGFSDVWKCIWVQKNMKVAVKAIRIQGNVKDREKKSRRLCREAKTWATLKDEHILPLLGLTWGFGPLPALVCPWVENGALNSYLELKHKDLSLRLRFHILQGLVSAVSYLHLKGVIHGDITGSNILIDGRGEPLLSDFGLSFLDVELTGNSYFTSCKPGNVRWAAPELLIPLQDGSPCRACVKSDIYSVGCVMLQVLSGRVPYDIWTDYMVISEKFKGKEPPRHPESPIVDRHWEFMRRCWRKKQERYVTVKDIAEFIKRELEGRL</sequence>
<organism evidence="2 3">
    <name type="scientific">Suillus luteus UH-Slu-Lm8-n1</name>
    <dbReference type="NCBI Taxonomy" id="930992"/>
    <lineage>
        <taxon>Eukaryota</taxon>
        <taxon>Fungi</taxon>
        <taxon>Dikarya</taxon>
        <taxon>Basidiomycota</taxon>
        <taxon>Agaricomycotina</taxon>
        <taxon>Agaricomycetes</taxon>
        <taxon>Agaricomycetidae</taxon>
        <taxon>Boletales</taxon>
        <taxon>Suillineae</taxon>
        <taxon>Suillaceae</taxon>
        <taxon>Suillus</taxon>
    </lineage>
</organism>
<dbReference type="EMBL" id="KN835204">
    <property type="protein sequence ID" value="KIK43815.1"/>
    <property type="molecule type" value="Genomic_DNA"/>
</dbReference>
<dbReference type="GO" id="GO:0005524">
    <property type="term" value="F:ATP binding"/>
    <property type="evidence" value="ECO:0007669"/>
    <property type="project" value="InterPro"/>
</dbReference>
<protein>
    <recommendedName>
        <fullName evidence="1">Protein kinase domain-containing protein</fullName>
    </recommendedName>
</protein>
<dbReference type="Proteomes" id="UP000054485">
    <property type="component" value="Unassembled WGS sequence"/>
</dbReference>
<dbReference type="HOGENOM" id="CLU_000288_7_18_1"/>
<dbReference type="PROSITE" id="PS00109">
    <property type="entry name" value="PROTEIN_KINASE_TYR"/>
    <property type="match status" value="1"/>
</dbReference>
<reference evidence="3" key="2">
    <citation type="submission" date="2015-01" db="EMBL/GenBank/DDBJ databases">
        <title>Evolutionary Origins and Diversification of the Mycorrhizal Mutualists.</title>
        <authorList>
            <consortium name="DOE Joint Genome Institute"/>
            <consortium name="Mycorrhizal Genomics Consortium"/>
            <person name="Kohler A."/>
            <person name="Kuo A."/>
            <person name="Nagy L.G."/>
            <person name="Floudas D."/>
            <person name="Copeland A."/>
            <person name="Barry K.W."/>
            <person name="Cichocki N."/>
            <person name="Veneault-Fourrey C."/>
            <person name="LaButti K."/>
            <person name="Lindquist E.A."/>
            <person name="Lipzen A."/>
            <person name="Lundell T."/>
            <person name="Morin E."/>
            <person name="Murat C."/>
            <person name="Riley R."/>
            <person name="Ohm R."/>
            <person name="Sun H."/>
            <person name="Tunlid A."/>
            <person name="Henrissat B."/>
            <person name="Grigoriev I.V."/>
            <person name="Hibbett D.S."/>
            <person name="Martin F."/>
        </authorList>
    </citation>
    <scope>NUCLEOTIDE SEQUENCE [LARGE SCALE GENOMIC DNA]</scope>
    <source>
        <strain evidence="3">UH-Slu-Lm8-n1</strain>
    </source>
</reference>
<dbReference type="OrthoDB" id="346907at2759"/>